<proteinExistence type="predicted"/>
<accession>A0AAU8B4C4</accession>
<name>A0AAU8B4C4_9CAUD</name>
<dbReference type="EMBL" id="PP511706">
    <property type="protein sequence ID" value="XCD06732.1"/>
    <property type="molecule type" value="Genomic_DNA"/>
</dbReference>
<reference evidence="1" key="1">
    <citation type="submission" date="2024-03" db="EMBL/GenBank/DDBJ databases">
        <title>Diverse circular DNA viruses in blood, oral, and fecal samples of captive lemurs.</title>
        <authorList>
            <person name="Paietta E.N."/>
            <person name="Kraberger S."/>
            <person name="Lund M.C."/>
            <person name="Custer J.M."/>
            <person name="Vargas K.M."/>
            <person name="Ehmke E.E."/>
            <person name="Yoder A.D."/>
            <person name="Varsani A."/>
        </authorList>
    </citation>
    <scope>NUCLEOTIDE SEQUENCE</scope>
    <source>
        <strain evidence="1">Duke_26_2</strain>
    </source>
</reference>
<evidence type="ECO:0000313" key="1">
    <source>
        <dbReference type="EMBL" id="XCD06732.1"/>
    </source>
</evidence>
<protein>
    <submittedName>
        <fullName evidence="1">Uncharacterized protein</fullName>
    </submittedName>
</protein>
<sequence length="127" mass="14840">MNKDKVFVGGYFDDRIFKGEEFEGKTPFSKDIDIYTLEEVLKLGFVEPVKDLYGWEELSEEEKINAIIEYTASDEIAGLILCKNKEVAEKTKLDIIKEIEELEKNIEYIGKEQDEYGMFREVYISKC</sequence>
<organism evidence="1">
    <name type="scientific">Dulem virus 30</name>
    <dbReference type="NCBI Taxonomy" id="3145748"/>
    <lineage>
        <taxon>Viruses</taxon>
        <taxon>Duplodnaviria</taxon>
        <taxon>Heunggongvirae</taxon>
        <taxon>Uroviricota</taxon>
        <taxon>Caudoviricetes</taxon>
    </lineage>
</organism>